<comment type="caution">
    <text evidence="2">The sequence shown here is derived from an EMBL/GenBank/DDBJ whole genome shotgun (WGS) entry which is preliminary data.</text>
</comment>
<dbReference type="AlphaFoldDB" id="A0A0M3DE60"/>
<keyword evidence="1" id="KW-1133">Transmembrane helix</keyword>
<reference evidence="2 3" key="1">
    <citation type="submission" date="2015-04" db="EMBL/GenBank/DDBJ databases">
        <title>Microcin producing Clostridium sp. JC272T.</title>
        <authorList>
            <person name="Jyothsna T."/>
            <person name="Sasikala C."/>
            <person name="Ramana C."/>
        </authorList>
    </citation>
    <scope>NUCLEOTIDE SEQUENCE [LARGE SCALE GENOMIC DNA]</scope>
    <source>
        <strain evidence="2 3">JC272</strain>
    </source>
</reference>
<keyword evidence="1" id="KW-0472">Membrane</keyword>
<organism evidence="2 3">
    <name type="scientific">Paraclostridium benzoelyticum</name>
    <dbReference type="NCBI Taxonomy" id="1629550"/>
    <lineage>
        <taxon>Bacteria</taxon>
        <taxon>Bacillati</taxon>
        <taxon>Bacillota</taxon>
        <taxon>Clostridia</taxon>
        <taxon>Peptostreptococcales</taxon>
        <taxon>Peptostreptococcaceae</taxon>
        <taxon>Paraclostridium</taxon>
    </lineage>
</organism>
<name>A0A0M3DE60_9FIRM</name>
<feature type="transmembrane region" description="Helical" evidence="1">
    <location>
        <begin position="59"/>
        <end position="77"/>
    </location>
</feature>
<evidence type="ECO:0000256" key="1">
    <source>
        <dbReference type="SAM" id="Phobius"/>
    </source>
</evidence>
<gene>
    <name evidence="2" type="ORF">VN21_14270</name>
</gene>
<protein>
    <submittedName>
        <fullName evidence="2">Uncharacterized protein</fullName>
    </submittedName>
</protein>
<accession>A0A0M3DE60</accession>
<evidence type="ECO:0000313" key="2">
    <source>
        <dbReference type="EMBL" id="KKY00411.1"/>
    </source>
</evidence>
<feature type="transmembrane region" description="Helical" evidence="1">
    <location>
        <begin position="7"/>
        <end position="26"/>
    </location>
</feature>
<dbReference type="PATRIC" id="fig|1629550.3.peg.2324"/>
<keyword evidence="3" id="KW-1185">Reference proteome</keyword>
<dbReference type="Proteomes" id="UP000034407">
    <property type="component" value="Unassembled WGS sequence"/>
</dbReference>
<sequence>MKKTLGIVSVIYFTFIPFGIVFYLLYSLLNNKSVNLFNGGVLLDVAQNSFKLNISSNLVFMYIVLYVVLIGLVFIVSKTKGYKNLYKKGKRANG</sequence>
<keyword evidence="1" id="KW-0812">Transmembrane</keyword>
<proteinExistence type="predicted"/>
<evidence type="ECO:0000313" key="3">
    <source>
        <dbReference type="Proteomes" id="UP000034407"/>
    </source>
</evidence>
<dbReference type="EMBL" id="LBBT01000283">
    <property type="protein sequence ID" value="KKY00411.1"/>
    <property type="molecule type" value="Genomic_DNA"/>
</dbReference>
<dbReference type="RefSeq" id="WP_046823854.1">
    <property type="nucleotide sequence ID" value="NZ_LBBT01000283.1"/>
</dbReference>